<evidence type="ECO:0000256" key="1">
    <source>
        <dbReference type="SAM" id="Phobius"/>
    </source>
</evidence>
<accession>A0A5K3G290</accession>
<name>A0A5K3G290_MESCO</name>
<dbReference type="AlphaFoldDB" id="A0A5K3G290"/>
<reference evidence="2" key="1">
    <citation type="submission" date="2019-11" db="UniProtKB">
        <authorList>
            <consortium name="WormBaseParasite"/>
        </authorList>
    </citation>
    <scope>IDENTIFICATION</scope>
</reference>
<protein>
    <submittedName>
        <fullName evidence="2">1-acyl-sn-glycerol-3-phosphate acyltransferase</fullName>
    </submittedName>
</protein>
<keyword evidence="1" id="KW-1133">Transmembrane helix</keyword>
<feature type="transmembrane region" description="Helical" evidence="1">
    <location>
        <begin position="6"/>
        <end position="27"/>
    </location>
</feature>
<keyword evidence="1" id="KW-0472">Membrane</keyword>
<keyword evidence="1" id="KW-0812">Transmembrane</keyword>
<dbReference type="WBParaSite" id="MCU_014556-RA">
    <property type="protein sequence ID" value="MCU_014556-RA"/>
    <property type="gene ID" value="MCU_014556"/>
</dbReference>
<evidence type="ECO:0000313" key="2">
    <source>
        <dbReference type="WBParaSite" id="MCU_014556-RA"/>
    </source>
</evidence>
<sequence length="50" mass="5609">MVWKIFAPRLIFSLFCLGTVCLTVVLVRTLALRCLRQLCVGGRRLAASKD</sequence>
<organism evidence="2">
    <name type="scientific">Mesocestoides corti</name>
    <name type="common">Flatworm</name>
    <dbReference type="NCBI Taxonomy" id="53468"/>
    <lineage>
        <taxon>Eukaryota</taxon>
        <taxon>Metazoa</taxon>
        <taxon>Spiralia</taxon>
        <taxon>Lophotrochozoa</taxon>
        <taxon>Platyhelminthes</taxon>
        <taxon>Cestoda</taxon>
        <taxon>Eucestoda</taxon>
        <taxon>Cyclophyllidea</taxon>
        <taxon>Mesocestoididae</taxon>
        <taxon>Mesocestoides</taxon>
    </lineage>
</organism>
<proteinExistence type="predicted"/>